<dbReference type="InterPro" id="IPR020867">
    <property type="entry name" value="THF_DH/CycHdrlase_CS"/>
</dbReference>
<keyword evidence="5 11" id="KW-0378">Hydrolase</keyword>
<evidence type="ECO:0000256" key="5">
    <source>
        <dbReference type="ARBA" id="ARBA00022801"/>
    </source>
</evidence>
<accession>A0A4Y6Q1Z9</accession>
<evidence type="ECO:0000256" key="2">
    <source>
        <dbReference type="ARBA" id="ARBA00011738"/>
    </source>
</evidence>
<dbReference type="NCBIfam" id="NF008058">
    <property type="entry name" value="PRK10792.1"/>
    <property type="match status" value="1"/>
</dbReference>
<organism evidence="14 15">
    <name type="scientific">Persicimonas caeni</name>
    <dbReference type="NCBI Taxonomy" id="2292766"/>
    <lineage>
        <taxon>Bacteria</taxon>
        <taxon>Deltaproteobacteria</taxon>
        <taxon>Bradymonadales</taxon>
        <taxon>Bradymonadaceae</taxon>
        <taxon>Persicimonas</taxon>
    </lineage>
</organism>
<feature type="domain" description="Tetrahydrofolate dehydrogenase/cyclohydrolase catalytic" evidence="12">
    <location>
        <begin position="27"/>
        <end position="141"/>
    </location>
</feature>
<dbReference type="HAMAP" id="MF_01576">
    <property type="entry name" value="THF_DHG_CYH"/>
    <property type="match status" value="1"/>
</dbReference>
<dbReference type="UniPathway" id="UPA00193"/>
<comment type="caution">
    <text evidence="11">Lacks conserved residue(s) required for the propagation of feature annotation.</text>
</comment>
<evidence type="ECO:0000256" key="10">
    <source>
        <dbReference type="ARBA" id="ARBA00023268"/>
    </source>
</evidence>
<evidence type="ECO:0000256" key="4">
    <source>
        <dbReference type="ARBA" id="ARBA00022755"/>
    </source>
</evidence>
<dbReference type="GO" id="GO:0004488">
    <property type="term" value="F:methylenetetrahydrofolate dehydrogenase (NADP+) activity"/>
    <property type="evidence" value="ECO:0007669"/>
    <property type="project" value="UniProtKB-UniRule"/>
</dbReference>
<evidence type="ECO:0000256" key="3">
    <source>
        <dbReference type="ARBA" id="ARBA00022563"/>
    </source>
</evidence>
<reference evidence="14 15" key="1">
    <citation type="submission" date="2019-06" db="EMBL/GenBank/DDBJ databases">
        <title>Persicimonas caeni gen. nov., sp. nov., a predatory bacterium isolated from solar saltern.</title>
        <authorList>
            <person name="Wang S."/>
        </authorList>
    </citation>
    <scope>NUCLEOTIDE SEQUENCE [LARGE SCALE GENOMIC DNA]</scope>
    <source>
        <strain evidence="14 15">YN101</strain>
    </source>
</reference>
<accession>A0A5B8YD10</accession>
<dbReference type="AlphaFoldDB" id="A0A4Y6Q1Z9"/>
<dbReference type="CDD" id="cd01080">
    <property type="entry name" value="NAD_bind_m-THF_DH_Cyclohyd"/>
    <property type="match status" value="1"/>
</dbReference>
<dbReference type="InterPro" id="IPR000672">
    <property type="entry name" value="THF_DH/CycHdrlase"/>
</dbReference>
<dbReference type="EC" id="3.5.4.9" evidence="11"/>
<feature type="binding site" evidence="11">
    <location>
        <begin position="186"/>
        <end position="188"/>
    </location>
    <ligand>
        <name>NADP(+)</name>
        <dbReference type="ChEBI" id="CHEBI:58349"/>
    </ligand>
</feature>
<dbReference type="EMBL" id="CP041186">
    <property type="protein sequence ID" value="QDG54499.1"/>
    <property type="molecule type" value="Genomic_DNA"/>
</dbReference>
<dbReference type="Gene3D" id="3.40.50.720">
    <property type="entry name" value="NAD(P)-binding Rossmann-like Domain"/>
    <property type="match status" value="1"/>
</dbReference>
<dbReference type="GO" id="GO:0000105">
    <property type="term" value="P:L-histidine biosynthetic process"/>
    <property type="evidence" value="ECO:0007669"/>
    <property type="project" value="UniProtKB-KW"/>
</dbReference>
<dbReference type="InterPro" id="IPR036291">
    <property type="entry name" value="NAD(P)-bd_dom_sf"/>
</dbReference>
<dbReference type="InterPro" id="IPR020630">
    <property type="entry name" value="THF_DH/CycHdrlase_cat_dom"/>
</dbReference>
<evidence type="ECO:0000256" key="9">
    <source>
        <dbReference type="ARBA" id="ARBA00023167"/>
    </source>
</evidence>
<dbReference type="FunFam" id="3.40.50.720:FF:000006">
    <property type="entry name" value="Bifunctional protein FolD"/>
    <property type="match status" value="1"/>
</dbReference>
<proteinExistence type="inferred from homology"/>
<gene>
    <name evidence="11 14" type="primary">folD</name>
    <name evidence="14" type="ORF">FIV42_28260</name>
</gene>
<keyword evidence="3 11" id="KW-0554">One-carbon metabolism</keyword>
<comment type="catalytic activity">
    <reaction evidence="11">
        <text>(6R)-5,10-methenyltetrahydrofolate + H2O = (6R)-10-formyltetrahydrofolate + H(+)</text>
        <dbReference type="Rhea" id="RHEA:23700"/>
        <dbReference type="ChEBI" id="CHEBI:15377"/>
        <dbReference type="ChEBI" id="CHEBI:15378"/>
        <dbReference type="ChEBI" id="CHEBI:57455"/>
        <dbReference type="ChEBI" id="CHEBI:195366"/>
        <dbReference type="EC" id="3.5.4.9"/>
    </reaction>
</comment>
<dbReference type="GO" id="GO:0004477">
    <property type="term" value="F:methenyltetrahydrofolate cyclohydrolase activity"/>
    <property type="evidence" value="ECO:0007669"/>
    <property type="project" value="UniProtKB-UniRule"/>
</dbReference>
<keyword evidence="6 11" id="KW-0521">NADP</keyword>
<evidence type="ECO:0000256" key="11">
    <source>
        <dbReference type="HAMAP-Rule" id="MF_01576"/>
    </source>
</evidence>
<dbReference type="InterPro" id="IPR046346">
    <property type="entry name" value="Aminoacid_DH-like_N_sf"/>
</dbReference>
<protein>
    <recommendedName>
        <fullName evidence="11">Bifunctional protein FolD</fullName>
    </recommendedName>
    <domain>
        <recommendedName>
            <fullName evidence="11">Methylenetetrahydrofolate dehydrogenase</fullName>
            <ecNumber evidence="11">1.5.1.5</ecNumber>
        </recommendedName>
    </domain>
    <domain>
        <recommendedName>
            <fullName evidence="11">Methenyltetrahydrofolate cyclohydrolase</fullName>
            <ecNumber evidence="11">3.5.4.9</ecNumber>
        </recommendedName>
    </domain>
</protein>
<keyword evidence="11" id="KW-0028">Amino-acid biosynthesis</keyword>
<dbReference type="Proteomes" id="UP000315995">
    <property type="component" value="Chromosome"/>
</dbReference>
<comment type="similarity">
    <text evidence="11">Belongs to the tetrahydrofolate dehydrogenase/cyclohydrolase family.</text>
</comment>
<keyword evidence="4 11" id="KW-0658">Purine biosynthesis</keyword>
<keyword evidence="15" id="KW-1185">Reference proteome</keyword>
<evidence type="ECO:0000256" key="7">
    <source>
        <dbReference type="ARBA" id="ARBA00023002"/>
    </source>
</evidence>
<comment type="subunit">
    <text evidence="2 11">Homodimer.</text>
</comment>
<dbReference type="GO" id="GO:0005829">
    <property type="term" value="C:cytosol"/>
    <property type="evidence" value="ECO:0007669"/>
    <property type="project" value="TreeGrafter"/>
</dbReference>
<evidence type="ECO:0000259" key="12">
    <source>
        <dbReference type="Pfam" id="PF00763"/>
    </source>
</evidence>
<dbReference type="PANTHER" id="PTHR48099">
    <property type="entry name" value="C-1-TETRAHYDROFOLATE SYNTHASE, CYTOPLASMIC-RELATED"/>
    <property type="match status" value="1"/>
</dbReference>
<dbReference type="SUPFAM" id="SSF51735">
    <property type="entry name" value="NAD(P)-binding Rossmann-fold domains"/>
    <property type="match status" value="1"/>
</dbReference>
<dbReference type="PROSITE" id="PS00767">
    <property type="entry name" value="THF_DHG_CYH_2"/>
    <property type="match status" value="1"/>
</dbReference>
<comment type="catalytic activity">
    <reaction evidence="11">
        <text>(6R)-5,10-methylene-5,6,7,8-tetrahydrofolate + NADP(+) = (6R)-5,10-methenyltetrahydrofolate + NADPH</text>
        <dbReference type="Rhea" id="RHEA:22812"/>
        <dbReference type="ChEBI" id="CHEBI:15636"/>
        <dbReference type="ChEBI" id="CHEBI:57455"/>
        <dbReference type="ChEBI" id="CHEBI:57783"/>
        <dbReference type="ChEBI" id="CHEBI:58349"/>
        <dbReference type="EC" id="1.5.1.5"/>
    </reaction>
</comment>
<dbReference type="GO" id="GO:0035999">
    <property type="term" value="P:tetrahydrofolate interconversion"/>
    <property type="evidence" value="ECO:0007669"/>
    <property type="project" value="UniProtKB-UniRule"/>
</dbReference>
<dbReference type="PROSITE" id="PS00766">
    <property type="entry name" value="THF_DHG_CYH_1"/>
    <property type="match status" value="1"/>
</dbReference>
<comment type="function">
    <text evidence="11">Catalyzes the oxidation of 5,10-methylenetetrahydrofolate to 5,10-methenyltetrahydrofolate and then the hydrolysis of 5,10-methenyltetrahydrofolate to 10-formyltetrahydrofolate.</text>
</comment>
<dbReference type="GO" id="GO:0009086">
    <property type="term" value="P:methionine biosynthetic process"/>
    <property type="evidence" value="ECO:0007669"/>
    <property type="project" value="UniProtKB-KW"/>
</dbReference>
<name>A0A4Y6Q1Z9_PERCE</name>
<evidence type="ECO:0000256" key="6">
    <source>
        <dbReference type="ARBA" id="ARBA00022857"/>
    </source>
</evidence>
<dbReference type="SUPFAM" id="SSF53223">
    <property type="entry name" value="Aminoacid dehydrogenase-like, N-terminal domain"/>
    <property type="match status" value="1"/>
</dbReference>
<evidence type="ECO:0000256" key="8">
    <source>
        <dbReference type="ARBA" id="ARBA00023102"/>
    </source>
</evidence>
<keyword evidence="9 11" id="KW-0486">Methionine biosynthesis</keyword>
<dbReference type="Gene3D" id="3.40.50.10860">
    <property type="entry name" value="Leucine Dehydrogenase, chain A, domain 1"/>
    <property type="match status" value="1"/>
</dbReference>
<dbReference type="FunFam" id="3.40.50.10860:FF:000005">
    <property type="entry name" value="C-1-tetrahydrofolate synthase, cytoplasmic, putative"/>
    <property type="match status" value="1"/>
</dbReference>
<evidence type="ECO:0000313" key="15">
    <source>
        <dbReference type="Proteomes" id="UP000315995"/>
    </source>
</evidence>
<dbReference type="GO" id="GO:0006164">
    <property type="term" value="P:purine nucleotide biosynthetic process"/>
    <property type="evidence" value="ECO:0007669"/>
    <property type="project" value="UniProtKB-KW"/>
</dbReference>
<dbReference type="EC" id="1.5.1.5" evidence="11"/>
<keyword evidence="7 11" id="KW-0560">Oxidoreductase</keyword>
<comment type="pathway">
    <text evidence="1 11">One-carbon metabolism; tetrahydrofolate interconversion.</text>
</comment>
<dbReference type="Pfam" id="PF00763">
    <property type="entry name" value="THF_DHG_CYH"/>
    <property type="match status" value="1"/>
</dbReference>
<evidence type="ECO:0000313" key="14">
    <source>
        <dbReference type="EMBL" id="QDG54499.1"/>
    </source>
</evidence>
<evidence type="ECO:0000259" key="13">
    <source>
        <dbReference type="Pfam" id="PF02882"/>
    </source>
</evidence>
<dbReference type="PRINTS" id="PR00085">
    <property type="entry name" value="THFDHDRGNASE"/>
</dbReference>
<sequence>MTAVDTHFQVDLERLRRAAEQAEPKLLDGKRISQALLEQVCEATELLGERGIVPQLNVVRVGNDPASAIYVRHKIRACENVGIGSSHIHLPPQITQRDLLAKLERLNGDDAVNGILLQLPLSEHHNPNEAIAAIDPQKDVDGFHPGNLGFLMAGHAELEPCTPRGIMTMFRAAGVDFKGKRAVVIGRSMIVGRPMAQMLVRAHATVTICHRYTEELAEHVRNADIIVVATGVPGLIKGEWIKPGAVIADVGMNRSEDGKLCGDVEFDAARERAALITPVPKGVGPMTVATLMENTIRATCAHHNLAIRGGEVYEDVDALCGPLDQ</sequence>
<dbReference type="OrthoDB" id="9803580at2"/>
<evidence type="ECO:0000256" key="1">
    <source>
        <dbReference type="ARBA" id="ARBA00004777"/>
    </source>
</evidence>
<dbReference type="InterPro" id="IPR020631">
    <property type="entry name" value="THF_DH/CycHdrlase_NAD-bd_dom"/>
</dbReference>
<feature type="domain" description="Tetrahydrofolate dehydrogenase/cyclohydrolase NAD(P)-binding" evidence="13">
    <location>
        <begin position="160"/>
        <end position="301"/>
    </location>
</feature>
<dbReference type="PANTHER" id="PTHR48099:SF5">
    <property type="entry name" value="C-1-TETRAHYDROFOLATE SYNTHASE, CYTOPLASMIC"/>
    <property type="match status" value="1"/>
</dbReference>
<dbReference type="Pfam" id="PF02882">
    <property type="entry name" value="THF_DHG_CYH_C"/>
    <property type="match status" value="1"/>
</dbReference>
<keyword evidence="8 11" id="KW-0368">Histidine biosynthesis</keyword>
<keyword evidence="10 11" id="KW-0511">Multifunctional enzyme</keyword>